<comment type="caution">
    <text evidence="6">The sequence shown here is derived from an EMBL/GenBank/DDBJ whole genome shotgun (WGS) entry which is preliminary data.</text>
</comment>
<keyword evidence="7" id="KW-1185">Reference proteome</keyword>
<dbReference type="InterPro" id="IPR050147">
    <property type="entry name" value="Ser/Thr_Dehydratase"/>
</dbReference>
<dbReference type="FunFam" id="3.40.50.1100:FF:000005">
    <property type="entry name" value="Threonine dehydratase catabolic"/>
    <property type="match status" value="1"/>
</dbReference>
<proteinExistence type="inferred from homology"/>
<dbReference type="Proteomes" id="UP001138751">
    <property type="component" value="Unassembled WGS sequence"/>
</dbReference>
<dbReference type="CDD" id="cd04886">
    <property type="entry name" value="ACT_ThrD-II-like"/>
    <property type="match status" value="1"/>
</dbReference>
<dbReference type="InterPro" id="IPR036052">
    <property type="entry name" value="TrpB-like_PALP_sf"/>
</dbReference>
<reference evidence="6" key="1">
    <citation type="submission" date="2020-01" db="EMBL/GenBank/DDBJ databases">
        <authorList>
            <person name="Rat A."/>
        </authorList>
    </citation>
    <scope>NUCLEOTIDE SEQUENCE</scope>
    <source>
        <strain evidence="6">LMG 31231</strain>
    </source>
</reference>
<dbReference type="PROSITE" id="PS51671">
    <property type="entry name" value="ACT"/>
    <property type="match status" value="1"/>
</dbReference>
<sequence>MSPVNSIRGLAAAAEAPVAPGVTLADIRAAAERIRGAILRTPTIENPAVSREAGTRVFLKLDNLQPTGAFKERGAANRLALLTARERAAGVIAMSAGNHAQAVARHAQLAGVAATIVMPKFTPATKVVRTESWGARVVLHGETLAEAAAHAHDLALREGLVFVHPYDDPGVIAGQGTMVLEMIEDAPQIEALVIPIGGGGLCSGVAAAMAELRPGMPVFGVEVEGYPAMAQRLAGQPVRVGGPTIAEGIAVRDVGETPLAILRRLGVEVLLVPERAVEHAIALLAEGAKVVAEGAGATGLAAVLTYPERFAGRSVGTTVCGGNIDPRILANVLLRNLLRDGRILRVHLDIPDRPGVLADIATRVAAAGGNVIEVSHQRLFAAPSVQSAELELMIEVRDAAQGNAIIAALEAADYVVRRG</sequence>
<dbReference type="NCBIfam" id="NF005600">
    <property type="entry name" value="PRK07334.1"/>
    <property type="match status" value="1"/>
</dbReference>
<accession>A0A9X9WWP9</accession>
<dbReference type="EC" id="4.3.1.19" evidence="6"/>
<dbReference type="InterPro" id="IPR044561">
    <property type="entry name" value="ACT_ThrD-II-like"/>
</dbReference>
<keyword evidence="4 6" id="KW-0456">Lyase</keyword>
<dbReference type="InterPro" id="IPR001926">
    <property type="entry name" value="TrpB-like_PALP"/>
</dbReference>
<dbReference type="CDD" id="cd01562">
    <property type="entry name" value="Thr-dehyd"/>
    <property type="match status" value="1"/>
</dbReference>
<evidence type="ECO:0000256" key="2">
    <source>
        <dbReference type="ARBA" id="ARBA00010869"/>
    </source>
</evidence>
<protein>
    <submittedName>
        <fullName evidence="6">Threonine ammonia-lyase</fullName>
        <ecNumber evidence="6">4.3.1.19</ecNumber>
    </submittedName>
</protein>
<dbReference type="InterPro" id="IPR045865">
    <property type="entry name" value="ACT-like_dom_sf"/>
</dbReference>
<gene>
    <name evidence="6" type="ORF">GXW76_10380</name>
</gene>
<dbReference type="AlphaFoldDB" id="A0A9X9WWP9"/>
<dbReference type="Gene3D" id="3.30.70.260">
    <property type="match status" value="1"/>
</dbReference>
<dbReference type="GO" id="GO:0004794">
    <property type="term" value="F:threonine deaminase activity"/>
    <property type="evidence" value="ECO:0007669"/>
    <property type="project" value="UniProtKB-EC"/>
</dbReference>
<organism evidence="6 7">
    <name type="scientific">Neoroseomonas soli</name>
    <dbReference type="NCBI Taxonomy" id="1081025"/>
    <lineage>
        <taxon>Bacteria</taxon>
        <taxon>Pseudomonadati</taxon>
        <taxon>Pseudomonadota</taxon>
        <taxon>Alphaproteobacteria</taxon>
        <taxon>Acetobacterales</taxon>
        <taxon>Acetobacteraceae</taxon>
        <taxon>Neoroseomonas</taxon>
    </lineage>
</organism>
<dbReference type="PANTHER" id="PTHR48078:SF6">
    <property type="entry name" value="L-THREONINE DEHYDRATASE CATABOLIC TDCB"/>
    <property type="match status" value="1"/>
</dbReference>
<dbReference type="Pfam" id="PF00291">
    <property type="entry name" value="PALP"/>
    <property type="match status" value="1"/>
</dbReference>
<reference evidence="6" key="2">
    <citation type="journal article" date="2021" name="Syst. Appl. Microbiol.">
        <title>Roseomonas hellenica sp. nov., isolated from roots of wild-growing Alkanna tinctoria.</title>
        <authorList>
            <person name="Rat A."/>
            <person name="Naranjo H.D."/>
            <person name="Lebbe L."/>
            <person name="Cnockaert M."/>
            <person name="Krigas N."/>
            <person name="Grigoriadou K."/>
            <person name="Maloupa E."/>
            <person name="Willems A."/>
        </authorList>
    </citation>
    <scope>NUCLEOTIDE SEQUENCE</scope>
    <source>
        <strain evidence="6">LMG 31231</strain>
    </source>
</reference>
<dbReference type="GO" id="GO:0006567">
    <property type="term" value="P:L-threonine catabolic process"/>
    <property type="evidence" value="ECO:0007669"/>
    <property type="project" value="TreeGrafter"/>
</dbReference>
<dbReference type="GO" id="GO:0003941">
    <property type="term" value="F:L-serine ammonia-lyase activity"/>
    <property type="evidence" value="ECO:0007669"/>
    <property type="project" value="TreeGrafter"/>
</dbReference>
<dbReference type="GO" id="GO:0006565">
    <property type="term" value="P:L-serine catabolic process"/>
    <property type="evidence" value="ECO:0007669"/>
    <property type="project" value="TreeGrafter"/>
</dbReference>
<evidence type="ECO:0000259" key="5">
    <source>
        <dbReference type="PROSITE" id="PS51671"/>
    </source>
</evidence>
<dbReference type="PANTHER" id="PTHR48078">
    <property type="entry name" value="THREONINE DEHYDRATASE, MITOCHONDRIAL-RELATED"/>
    <property type="match status" value="1"/>
</dbReference>
<dbReference type="GO" id="GO:0009097">
    <property type="term" value="P:isoleucine biosynthetic process"/>
    <property type="evidence" value="ECO:0007669"/>
    <property type="project" value="TreeGrafter"/>
</dbReference>
<comment type="cofactor">
    <cofactor evidence="1">
        <name>pyridoxal 5'-phosphate</name>
        <dbReference type="ChEBI" id="CHEBI:597326"/>
    </cofactor>
</comment>
<feature type="domain" description="ACT" evidence="5">
    <location>
        <begin position="345"/>
        <end position="419"/>
    </location>
</feature>
<dbReference type="InterPro" id="IPR002912">
    <property type="entry name" value="ACT_dom"/>
</dbReference>
<keyword evidence="3" id="KW-0663">Pyridoxal phosphate</keyword>
<dbReference type="Pfam" id="PF13291">
    <property type="entry name" value="ACT_4"/>
    <property type="match status" value="1"/>
</dbReference>
<evidence type="ECO:0000256" key="1">
    <source>
        <dbReference type="ARBA" id="ARBA00001933"/>
    </source>
</evidence>
<evidence type="ECO:0000313" key="7">
    <source>
        <dbReference type="Proteomes" id="UP001138751"/>
    </source>
</evidence>
<evidence type="ECO:0000313" key="6">
    <source>
        <dbReference type="EMBL" id="MBR0671578.1"/>
    </source>
</evidence>
<evidence type="ECO:0000256" key="3">
    <source>
        <dbReference type="ARBA" id="ARBA00022898"/>
    </source>
</evidence>
<comment type="similarity">
    <text evidence="2">Belongs to the serine/threonine dehydratase family.</text>
</comment>
<evidence type="ECO:0000256" key="4">
    <source>
        <dbReference type="ARBA" id="ARBA00023239"/>
    </source>
</evidence>
<dbReference type="Gene3D" id="3.40.50.1100">
    <property type="match status" value="2"/>
</dbReference>
<dbReference type="SUPFAM" id="SSF55021">
    <property type="entry name" value="ACT-like"/>
    <property type="match status" value="1"/>
</dbReference>
<name>A0A9X9WWP9_9PROT</name>
<dbReference type="EMBL" id="JAAEDM010000021">
    <property type="protein sequence ID" value="MBR0671578.1"/>
    <property type="molecule type" value="Genomic_DNA"/>
</dbReference>
<dbReference type="SUPFAM" id="SSF53686">
    <property type="entry name" value="Tryptophan synthase beta subunit-like PLP-dependent enzymes"/>
    <property type="match status" value="1"/>
</dbReference>